<sequence length="126" mass="14079">MDITRKFKVEISSNFLKGIMTSICIRKFIPDENVLLEAVTNELGVDSIDPSLLNMSDLLSLLQPDSDPLDQLVLTTEEASSDMIVLQQSDGMNVVQNLDLNINEEELLEGLPQELRDSVQAMLEDQ</sequence>
<proteinExistence type="predicted"/>
<organism evidence="1">
    <name type="scientific">Amphimedon queenslandica</name>
    <name type="common">Sponge</name>
    <dbReference type="NCBI Taxonomy" id="400682"/>
    <lineage>
        <taxon>Eukaryota</taxon>
        <taxon>Metazoa</taxon>
        <taxon>Porifera</taxon>
        <taxon>Demospongiae</taxon>
        <taxon>Heteroscleromorpha</taxon>
        <taxon>Haplosclerida</taxon>
        <taxon>Niphatidae</taxon>
        <taxon>Amphimedon</taxon>
    </lineage>
</organism>
<dbReference type="EnsemblMetazoa" id="Aqu2.1.14323_001">
    <property type="protein sequence ID" value="Aqu2.1.14323_001"/>
    <property type="gene ID" value="Aqu2.1.14323"/>
</dbReference>
<accession>A0A1X7TI36</accession>
<protein>
    <submittedName>
        <fullName evidence="1">Uncharacterized protein</fullName>
    </submittedName>
</protein>
<dbReference type="AlphaFoldDB" id="A0A1X7TI36"/>
<dbReference type="OrthoDB" id="10035579at2759"/>
<name>A0A1X7TI36_AMPQE</name>
<dbReference type="InParanoid" id="A0A1X7TI36"/>
<evidence type="ECO:0000313" key="1">
    <source>
        <dbReference type="EnsemblMetazoa" id="Aqu2.1.14323_001"/>
    </source>
</evidence>
<reference evidence="1" key="1">
    <citation type="submission" date="2017-05" db="UniProtKB">
        <authorList>
            <consortium name="EnsemblMetazoa"/>
        </authorList>
    </citation>
    <scope>IDENTIFICATION</scope>
</reference>